<organism evidence="4 5">
    <name type="scientific">Streptosporangium longisporum</name>
    <dbReference type="NCBI Taxonomy" id="46187"/>
    <lineage>
        <taxon>Bacteria</taxon>
        <taxon>Bacillati</taxon>
        <taxon>Actinomycetota</taxon>
        <taxon>Actinomycetes</taxon>
        <taxon>Streptosporangiales</taxon>
        <taxon>Streptosporangiaceae</taxon>
        <taxon>Streptosporangium</taxon>
    </lineage>
</organism>
<accession>A0ABN3XSM2</accession>
<dbReference type="NCBIfam" id="TIGR00377">
    <property type="entry name" value="ant_ant_sig"/>
    <property type="match status" value="1"/>
</dbReference>
<sequence>MMIVISTFDVQTWRSGPCAVVRATGELDMSVAPRLRAEIDRALEALGAPNLVLDMTGVPFCDSVGLGVLVGTLTRTKEAGGRLMLVVSPGMITHLLTITNLDRHFEVRGDLREALDAMAPSHSTGCPPSCRVPPRPPFLRCRTGTVRGRKGR</sequence>
<reference evidence="4 5" key="1">
    <citation type="journal article" date="2019" name="Int. J. Syst. Evol. Microbiol.">
        <title>The Global Catalogue of Microorganisms (GCM) 10K type strain sequencing project: providing services to taxonomists for standard genome sequencing and annotation.</title>
        <authorList>
            <consortium name="The Broad Institute Genomics Platform"/>
            <consortium name="The Broad Institute Genome Sequencing Center for Infectious Disease"/>
            <person name="Wu L."/>
            <person name="Ma J."/>
        </authorList>
    </citation>
    <scope>NUCLEOTIDE SEQUENCE [LARGE SCALE GENOMIC DNA]</scope>
    <source>
        <strain evidence="4 5">JCM 3106</strain>
    </source>
</reference>
<dbReference type="EMBL" id="BAAAWD010000006">
    <property type="protein sequence ID" value="GAA2993196.1"/>
    <property type="molecule type" value="Genomic_DNA"/>
</dbReference>
<dbReference type="InterPro" id="IPR036513">
    <property type="entry name" value="STAS_dom_sf"/>
</dbReference>
<dbReference type="Pfam" id="PF01740">
    <property type="entry name" value="STAS"/>
    <property type="match status" value="1"/>
</dbReference>
<dbReference type="SUPFAM" id="SSF52091">
    <property type="entry name" value="SpoIIaa-like"/>
    <property type="match status" value="1"/>
</dbReference>
<evidence type="ECO:0000259" key="3">
    <source>
        <dbReference type="PROSITE" id="PS50801"/>
    </source>
</evidence>
<proteinExistence type="inferred from homology"/>
<evidence type="ECO:0000256" key="2">
    <source>
        <dbReference type="RuleBase" id="RU003749"/>
    </source>
</evidence>
<comment type="similarity">
    <text evidence="1 2">Belongs to the anti-sigma-factor antagonist family.</text>
</comment>
<dbReference type="InterPro" id="IPR002645">
    <property type="entry name" value="STAS_dom"/>
</dbReference>
<dbReference type="InterPro" id="IPR003658">
    <property type="entry name" value="Anti-sigma_ant"/>
</dbReference>
<evidence type="ECO:0000256" key="1">
    <source>
        <dbReference type="ARBA" id="ARBA00009013"/>
    </source>
</evidence>
<dbReference type="Gene3D" id="3.30.750.24">
    <property type="entry name" value="STAS domain"/>
    <property type="match status" value="1"/>
</dbReference>
<gene>
    <name evidence="4" type="ORF">GCM10017559_11800</name>
</gene>
<evidence type="ECO:0000313" key="5">
    <source>
        <dbReference type="Proteomes" id="UP001499930"/>
    </source>
</evidence>
<protein>
    <recommendedName>
        <fullName evidence="2">Anti-sigma factor antagonist</fullName>
    </recommendedName>
</protein>
<dbReference type="CDD" id="cd07043">
    <property type="entry name" value="STAS_anti-anti-sigma_factors"/>
    <property type="match status" value="1"/>
</dbReference>
<dbReference type="PANTHER" id="PTHR33495">
    <property type="entry name" value="ANTI-SIGMA FACTOR ANTAGONIST TM_1081-RELATED-RELATED"/>
    <property type="match status" value="1"/>
</dbReference>
<comment type="caution">
    <text evidence="4">The sequence shown here is derived from an EMBL/GenBank/DDBJ whole genome shotgun (WGS) entry which is preliminary data.</text>
</comment>
<dbReference type="PROSITE" id="PS50801">
    <property type="entry name" value="STAS"/>
    <property type="match status" value="1"/>
</dbReference>
<keyword evidence="5" id="KW-1185">Reference proteome</keyword>
<evidence type="ECO:0000313" key="4">
    <source>
        <dbReference type="EMBL" id="GAA2993196.1"/>
    </source>
</evidence>
<name>A0ABN3XSM2_9ACTN</name>
<dbReference type="Proteomes" id="UP001499930">
    <property type="component" value="Unassembled WGS sequence"/>
</dbReference>
<dbReference type="PANTHER" id="PTHR33495:SF2">
    <property type="entry name" value="ANTI-SIGMA FACTOR ANTAGONIST TM_1081-RELATED"/>
    <property type="match status" value="1"/>
</dbReference>
<feature type="domain" description="STAS" evidence="3">
    <location>
        <begin position="20"/>
        <end position="118"/>
    </location>
</feature>